<reference evidence="2 3" key="1">
    <citation type="journal article" date="2021" name="BMC Genomics">
        <title>Genome-resolved metagenome and metatranscriptome analyses of thermophilic composting reveal key bacterial players and their metabolic interactions.</title>
        <authorList>
            <person name="Braga L.P.P."/>
            <person name="Pereira R.V."/>
            <person name="Martins L.F."/>
            <person name="Moura L.M.S."/>
            <person name="Sanchez F.B."/>
            <person name="Patane J.S.L."/>
            <person name="da Silva A.M."/>
            <person name="Setubal J.C."/>
        </authorList>
    </citation>
    <scope>NUCLEOTIDE SEQUENCE [LARGE SCALE GENOMIC DNA]</scope>
    <source>
        <strain evidence="2">ZC4RG45</strain>
    </source>
</reference>
<keyword evidence="1" id="KW-0472">Membrane</keyword>
<evidence type="ECO:0000256" key="1">
    <source>
        <dbReference type="SAM" id="Phobius"/>
    </source>
</evidence>
<feature type="transmembrane region" description="Helical" evidence="1">
    <location>
        <begin position="225"/>
        <end position="245"/>
    </location>
</feature>
<comment type="caution">
    <text evidence="2">The sequence shown here is derived from an EMBL/GenBank/DDBJ whole genome shotgun (WGS) entry which is preliminary data.</text>
</comment>
<evidence type="ECO:0000313" key="2">
    <source>
        <dbReference type="EMBL" id="MFO7193417.1"/>
    </source>
</evidence>
<dbReference type="Pfam" id="PF06772">
    <property type="entry name" value="LtrA"/>
    <property type="match status" value="1"/>
</dbReference>
<keyword evidence="1" id="KW-0812">Transmembrane</keyword>
<feature type="transmembrane region" description="Helical" evidence="1">
    <location>
        <begin position="329"/>
        <end position="352"/>
    </location>
</feature>
<name>A0ABD6FHP3_9PSEU</name>
<dbReference type="InterPro" id="IPR010640">
    <property type="entry name" value="Low_temperature_requirement_A"/>
</dbReference>
<feature type="transmembrane region" description="Helical" evidence="1">
    <location>
        <begin position="61"/>
        <end position="81"/>
    </location>
</feature>
<dbReference type="PANTHER" id="PTHR36840:SF1">
    <property type="entry name" value="BLL5714 PROTEIN"/>
    <property type="match status" value="1"/>
</dbReference>
<feature type="transmembrane region" description="Helical" evidence="1">
    <location>
        <begin position="384"/>
        <end position="402"/>
    </location>
</feature>
<gene>
    <name evidence="2" type="ORF">DIU77_014340</name>
</gene>
<feature type="transmembrane region" description="Helical" evidence="1">
    <location>
        <begin position="161"/>
        <end position="180"/>
    </location>
</feature>
<feature type="transmembrane region" description="Helical" evidence="1">
    <location>
        <begin position="186"/>
        <end position="205"/>
    </location>
</feature>
<keyword evidence="1" id="KW-1133">Transmembrane helix</keyword>
<organism evidence="2 3">
    <name type="scientific">Thermocrispum agreste</name>
    <dbReference type="NCBI Taxonomy" id="37925"/>
    <lineage>
        <taxon>Bacteria</taxon>
        <taxon>Bacillati</taxon>
        <taxon>Actinomycetota</taxon>
        <taxon>Actinomycetes</taxon>
        <taxon>Pseudonocardiales</taxon>
        <taxon>Pseudonocardiaceae</taxon>
        <taxon>Thermocrispum</taxon>
    </lineage>
</organism>
<feature type="transmembrane region" description="Helical" evidence="1">
    <location>
        <begin position="294"/>
        <end position="317"/>
    </location>
</feature>
<feature type="transmembrane region" description="Helical" evidence="1">
    <location>
        <begin position="93"/>
        <end position="112"/>
    </location>
</feature>
<dbReference type="AlphaFoldDB" id="A0ABD6FHP3"/>
<dbReference type="EMBL" id="QGUI02000210">
    <property type="protein sequence ID" value="MFO7193417.1"/>
    <property type="molecule type" value="Genomic_DNA"/>
</dbReference>
<evidence type="ECO:0000313" key="3">
    <source>
        <dbReference type="Proteomes" id="UP000249324"/>
    </source>
</evidence>
<sequence length="412" mass="44714">MSHPVEQPVRGHRLARMIGRDPHQEHRVATPLELLFDLVFVVAFSQAGSQMAHLLAEGRTAAALAGFGFATFAICWAWINYSWLASAYDNDDLFFRAATLIVMVGALILALGLPEAFRSIDEGQHLDNRVVVAGYIVMRVASLALWLRAAAHDEYRRRTCLTYAAAIGIAQAGWVVVLVINPPLDALWLPYLVLVAIELAGPMTAERQGRPTPWHPHHIAERYGLLVIITLGEVVLGTITAISAVVQTQGWSTEAVLVACAGTVLAFGLWWVYFTLPFAELLERYRDRAFRWGYLHIVIFGALAATGSGLHVAAYVIEREAHVDTTTAVLATVIPVLVYLVVLYLIYTLLLAKVDGYQAVLFAGAIVALVLAVVVSTVGATLGVSLLVTAGCPIVIITGYEVRARRIAASQG</sequence>
<dbReference type="Proteomes" id="UP000249324">
    <property type="component" value="Unassembled WGS sequence"/>
</dbReference>
<proteinExistence type="predicted"/>
<accession>A0ABD6FHP3</accession>
<feature type="transmembrane region" description="Helical" evidence="1">
    <location>
        <begin position="359"/>
        <end position="378"/>
    </location>
</feature>
<dbReference type="PANTHER" id="PTHR36840">
    <property type="entry name" value="BLL5714 PROTEIN"/>
    <property type="match status" value="1"/>
</dbReference>
<feature type="transmembrane region" description="Helical" evidence="1">
    <location>
        <begin position="132"/>
        <end position="149"/>
    </location>
</feature>
<protein>
    <submittedName>
        <fullName evidence="2">Low temperature requirement protein A</fullName>
    </submittedName>
</protein>
<feature type="transmembrane region" description="Helical" evidence="1">
    <location>
        <begin position="251"/>
        <end position="273"/>
    </location>
</feature>